<dbReference type="AlphaFoldDB" id="A0A6N6MDM5"/>
<evidence type="ECO:0000256" key="1">
    <source>
        <dbReference type="ARBA" id="ARBA00022729"/>
    </source>
</evidence>
<protein>
    <submittedName>
        <fullName evidence="4">T9SS type A sorting domain-containing protein</fullName>
    </submittedName>
</protein>
<feature type="signal peptide" evidence="2">
    <location>
        <begin position="1"/>
        <end position="24"/>
    </location>
</feature>
<name>A0A6N6MDM5_9FLAO</name>
<feature type="domain" description="Secretion system C-terminal sorting" evidence="3">
    <location>
        <begin position="87"/>
        <end position="157"/>
    </location>
</feature>
<keyword evidence="1 2" id="KW-0732">Signal</keyword>
<keyword evidence="5" id="KW-1185">Reference proteome</keyword>
<dbReference type="NCBIfam" id="TIGR04183">
    <property type="entry name" value="Por_Secre_tail"/>
    <property type="match status" value="1"/>
</dbReference>
<evidence type="ECO:0000259" key="3">
    <source>
        <dbReference type="Pfam" id="PF18962"/>
    </source>
</evidence>
<evidence type="ECO:0000313" key="5">
    <source>
        <dbReference type="Proteomes" id="UP000435357"/>
    </source>
</evidence>
<dbReference type="OrthoDB" id="657352at2"/>
<dbReference type="RefSeq" id="WP_151166504.1">
    <property type="nucleotide sequence ID" value="NZ_WACR01000002.1"/>
</dbReference>
<dbReference type="InterPro" id="IPR026444">
    <property type="entry name" value="Secre_tail"/>
</dbReference>
<sequence>MKKNKFKLIVTTVTGLLWVGLVHSQESVNVSGGNASGVGGSVAYSLGQVVFTTNVDTTGSVSQGVQQTYNINEVGVQETELNISLSVFPNPTDDKLILKINKYNNNKLSYQLYDMKGRLLMNDQIRTQRTQINTTSLPPALYFMNVVDRENREVQSFKIVKN</sequence>
<evidence type="ECO:0000256" key="2">
    <source>
        <dbReference type="SAM" id="SignalP"/>
    </source>
</evidence>
<organism evidence="4 5">
    <name type="scientific">Salibacter halophilus</name>
    <dbReference type="NCBI Taxonomy" id="1803916"/>
    <lineage>
        <taxon>Bacteria</taxon>
        <taxon>Pseudomonadati</taxon>
        <taxon>Bacteroidota</taxon>
        <taxon>Flavobacteriia</taxon>
        <taxon>Flavobacteriales</taxon>
        <taxon>Salibacteraceae</taxon>
        <taxon>Salibacter</taxon>
    </lineage>
</organism>
<dbReference type="Pfam" id="PF18962">
    <property type="entry name" value="Por_Secre_tail"/>
    <property type="match status" value="1"/>
</dbReference>
<reference evidence="4 5" key="1">
    <citation type="submission" date="2019-09" db="EMBL/GenBank/DDBJ databases">
        <title>Genomes of Cryomorphaceae.</title>
        <authorList>
            <person name="Bowman J.P."/>
        </authorList>
    </citation>
    <scope>NUCLEOTIDE SEQUENCE [LARGE SCALE GENOMIC DNA]</scope>
    <source>
        <strain evidence="4 5">KCTC 52047</strain>
    </source>
</reference>
<comment type="caution">
    <text evidence="4">The sequence shown here is derived from an EMBL/GenBank/DDBJ whole genome shotgun (WGS) entry which is preliminary data.</text>
</comment>
<dbReference type="Proteomes" id="UP000435357">
    <property type="component" value="Unassembled WGS sequence"/>
</dbReference>
<feature type="chain" id="PRO_5026780085" evidence="2">
    <location>
        <begin position="25"/>
        <end position="162"/>
    </location>
</feature>
<evidence type="ECO:0000313" key="4">
    <source>
        <dbReference type="EMBL" id="KAB1065679.1"/>
    </source>
</evidence>
<dbReference type="EMBL" id="WACR01000002">
    <property type="protein sequence ID" value="KAB1065679.1"/>
    <property type="molecule type" value="Genomic_DNA"/>
</dbReference>
<accession>A0A6N6MDM5</accession>
<gene>
    <name evidence="4" type="ORF">F3059_03215</name>
</gene>
<proteinExistence type="predicted"/>